<evidence type="ECO:0000256" key="2">
    <source>
        <dbReference type="ARBA" id="ARBA00022525"/>
    </source>
</evidence>
<dbReference type="AlphaFoldDB" id="A0A931F923"/>
<dbReference type="Gene3D" id="2.60.40.10">
    <property type="entry name" value="Immunoglobulins"/>
    <property type="match status" value="6"/>
</dbReference>
<dbReference type="InterPro" id="IPR041033">
    <property type="entry name" value="SpaA_PFL_dom_1"/>
</dbReference>
<keyword evidence="4" id="KW-0472">Membrane</keyword>
<reference evidence="6" key="1">
    <citation type="submission" date="2020-09" db="EMBL/GenBank/DDBJ databases">
        <title>Genomic insights into the novelty and pathogenicity of a unique biofilm-forming Enterococcus sp. bacteria (Enterococcus lacertideformus) identified in reptiles.</title>
        <authorList>
            <person name="Agius J.E."/>
            <person name="Phalen D.N."/>
            <person name="Rose K."/>
            <person name="Eden J.-S."/>
        </authorList>
    </citation>
    <scope>NUCLEOTIDE SEQUENCE</scope>
    <source>
        <strain evidence="6">PHRS 0518</strain>
    </source>
</reference>
<keyword evidence="4" id="KW-0812">Transmembrane</keyword>
<evidence type="ECO:0000313" key="7">
    <source>
        <dbReference type="Proteomes" id="UP000637757"/>
    </source>
</evidence>
<evidence type="ECO:0000256" key="3">
    <source>
        <dbReference type="ARBA" id="ARBA00022729"/>
    </source>
</evidence>
<dbReference type="PANTHER" id="PTHR36108">
    <property type="entry name" value="COLOSSIN-B-RELATED"/>
    <property type="match status" value="1"/>
</dbReference>
<gene>
    <name evidence="6" type="ORF">IC227_01105</name>
</gene>
<comment type="caution">
    <text evidence="6">The sequence shown here is derived from an EMBL/GenBank/DDBJ whole genome shotgun (WGS) entry which is preliminary data.</text>
</comment>
<dbReference type="Pfam" id="PF17802">
    <property type="entry name" value="SpaA"/>
    <property type="match status" value="6"/>
</dbReference>
<evidence type="ECO:0000259" key="5">
    <source>
        <dbReference type="Pfam" id="PF17802"/>
    </source>
</evidence>
<sequence length="557" mass="61635">MPAGNYQFIETKAPDNYQIDPGPIDFTVVAGQETPLELTQTNQYILGTVLLTKKDETTNKNLAGAVFELQDKDGNTIQENLITDEKGQIKVTKLPVGSYQFVEIKAPTHYELDATPIPFVIEKGQTQLLELTMTNKLKSGSVLLHKIDSKSKEGIQGAVFELQDRNGKVLQSSLITDHSGKIRINELTPGKYQLVETKAPLGYELDQTPIPFDIEMEQEEKIELQKTNTIIPGSVVLTKKDSKTNETLAGAEFELHDSQGILLERNLLTDETGKLVIKELDPGDYQLVEVKAPTGYEIDTEPIPFTIKKGQTETVKLEKANQVVKGSILLTKVDSETGKTLAGAVFELQDTNGKTIKADLVTDTFGRLAIADLEPGNYQLVETKAPSGYQIDQTPIVFEVTEKMATNTKIVKENDPETKAVRLEKKDTDTGELLVGAFFDLYDESDQLVIKNVSLNDDGILLISNLENGKYYLVETKAPAGYLVESTPIHFSITDESKIVSLIKYNTLNSSEEKETAEINGNHTYYPKTNSKRSDMLGILGSAMLFGILAVFFIKKK</sequence>
<dbReference type="SUPFAM" id="SSF49478">
    <property type="entry name" value="Cna protein B-type domain"/>
    <property type="match status" value="5"/>
</dbReference>
<feature type="domain" description="SpaA-like prealbumin fold" evidence="5">
    <location>
        <begin position="47"/>
        <end position="135"/>
    </location>
</feature>
<comment type="similarity">
    <text evidence="1">Belongs to the serine-aspartate repeat-containing protein (SDr) family.</text>
</comment>
<accession>A0A931F923</accession>
<dbReference type="InterPro" id="IPR013783">
    <property type="entry name" value="Ig-like_fold"/>
</dbReference>
<keyword evidence="2" id="KW-0964">Secreted</keyword>
<keyword evidence="4" id="KW-1133">Transmembrane helix</keyword>
<keyword evidence="3" id="KW-0732">Signal</keyword>
<feature type="domain" description="SpaA-like prealbumin fold" evidence="5">
    <location>
        <begin position="2"/>
        <end position="38"/>
    </location>
</feature>
<keyword evidence="7" id="KW-1185">Reference proteome</keyword>
<dbReference type="EMBL" id="JADAKE010000004">
    <property type="protein sequence ID" value="MBF8807255.1"/>
    <property type="molecule type" value="Genomic_DNA"/>
</dbReference>
<feature type="domain" description="SpaA-like prealbumin fold" evidence="5">
    <location>
        <begin position="233"/>
        <end position="319"/>
    </location>
</feature>
<feature type="domain" description="SpaA-like prealbumin fold" evidence="5">
    <location>
        <begin position="326"/>
        <end position="411"/>
    </location>
</feature>
<dbReference type="Proteomes" id="UP000637757">
    <property type="component" value="Unassembled WGS sequence"/>
</dbReference>
<protein>
    <recommendedName>
        <fullName evidence="5">SpaA-like prealbumin fold domain-containing protein</fullName>
    </recommendedName>
</protein>
<feature type="domain" description="SpaA-like prealbumin fold" evidence="5">
    <location>
        <begin position="140"/>
        <end position="226"/>
    </location>
</feature>
<feature type="domain" description="SpaA-like prealbumin fold" evidence="5">
    <location>
        <begin position="420"/>
        <end position="499"/>
    </location>
</feature>
<feature type="transmembrane region" description="Helical" evidence="4">
    <location>
        <begin position="536"/>
        <end position="554"/>
    </location>
</feature>
<evidence type="ECO:0000256" key="1">
    <source>
        <dbReference type="ARBA" id="ARBA00007257"/>
    </source>
</evidence>
<name>A0A931F923_9ENTE</name>
<evidence type="ECO:0000313" key="6">
    <source>
        <dbReference type="EMBL" id="MBF8807255.1"/>
    </source>
</evidence>
<evidence type="ECO:0000256" key="4">
    <source>
        <dbReference type="SAM" id="Phobius"/>
    </source>
</evidence>
<organism evidence="6 7">
    <name type="scientific">Enterococcus lacertideformus</name>
    <dbReference type="NCBI Taxonomy" id="2771493"/>
    <lineage>
        <taxon>Bacteria</taxon>
        <taxon>Bacillati</taxon>
        <taxon>Bacillota</taxon>
        <taxon>Bacilli</taxon>
        <taxon>Lactobacillales</taxon>
        <taxon>Enterococcaceae</taxon>
        <taxon>Enterococcus</taxon>
    </lineage>
</organism>
<proteinExistence type="inferred from homology"/>
<dbReference type="PANTHER" id="PTHR36108:SF13">
    <property type="entry name" value="COLOSSIN-B-RELATED"/>
    <property type="match status" value="1"/>
</dbReference>